<feature type="compositionally biased region" description="Basic and acidic residues" evidence="1">
    <location>
        <begin position="154"/>
        <end position="163"/>
    </location>
</feature>
<keyword evidence="2" id="KW-1133">Transmembrane helix</keyword>
<keyword evidence="2" id="KW-0812">Transmembrane</keyword>
<feature type="transmembrane region" description="Helical" evidence="2">
    <location>
        <begin position="32"/>
        <end position="55"/>
    </location>
</feature>
<proteinExistence type="predicted"/>
<dbReference type="RefSeq" id="WP_211912800.1">
    <property type="nucleotide sequence ID" value="NZ_CP036498.1"/>
</dbReference>
<evidence type="ECO:0000313" key="4">
    <source>
        <dbReference type="Proteomes" id="UP000682843"/>
    </source>
</evidence>
<evidence type="ECO:0000313" key="3">
    <source>
        <dbReference type="EMBL" id="QUS39257.1"/>
    </source>
</evidence>
<dbReference type="EMBL" id="CP036498">
    <property type="protein sequence ID" value="QUS39257.1"/>
    <property type="molecule type" value="Genomic_DNA"/>
</dbReference>
<keyword evidence="4" id="KW-1185">Reference proteome</keyword>
<reference evidence="3 4" key="1">
    <citation type="submission" date="2019-02" db="EMBL/GenBank/DDBJ databases">
        <title>Emended description of the genus Rhodopseudomonas and description of Rhodopseudomonas albus sp. nov., a non-phototrophic, heavy-metal-tolerant bacterium isolated from garden soil.</title>
        <authorList>
            <person name="Bao Z."/>
            <person name="Cao W.W."/>
            <person name="Sato Y."/>
            <person name="Nishizawa T."/>
            <person name="Zhao J."/>
            <person name="Guo Y."/>
            <person name="Ohta H."/>
        </authorList>
    </citation>
    <scope>NUCLEOTIDE SEQUENCE [LARGE SCALE GENOMIC DNA]</scope>
    <source>
        <strain evidence="3 4">SK50-23</strain>
    </source>
</reference>
<feature type="compositionally biased region" description="Basic and acidic residues" evidence="1">
    <location>
        <begin position="203"/>
        <end position="219"/>
    </location>
</feature>
<feature type="compositionally biased region" description="Low complexity" evidence="1">
    <location>
        <begin position="165"/>
        <end position="175"/>
    </location>
</feature>
<protein>
    <recommendedName>
        <fullName evidence="5">DUF308 domain-containing protein</fullName>
    </recommendedName>
</protein>
<dbReference type="Proteomes" id="UP000682843">
    <property type="component" value="Chromosome"/>
</dbReference>
<accession>A0ABX8A735</accession>
<evidence type="ECO:0000256" key="1">
    <source>
        <dbReference type="SAM" id="MobiDB-lite"/>
    </source>
</evidence>
<evidence type="ECO:0000256" key="2">
    <source>
        <dbReference type="SAM" id="Phobius"/>
    </source>
</evidence>
<sequence>MTVLLIAGIGVILAGLAAVGFGIPVKEFGFGNTLILTGSVGVCTGLIMISLGIVVREIKKLVPLPGSVEAMPRMPRRELNLTPPVDDAEEDEEPAPRPNPLFDREVPPVPRPAAPDSGAPPWQDDVLRDRERLAAAASGASEEPKRRNLMFSSTRRERAKEQSEAAVAQALQLDLDAPEPTPAADETRAREPGNFDNAWPQSDRPRTDRPQPDRPRFSDAIRQAARASTTHEADHLPDLNDIPDREPPAAAPPERPAGVTVLKSGVVDGMAYSLYSDGSIEAQMPEGLMRFASIDDLREHLDNRN</sequence>
<evidence type="ECO:0008006" key="5">
    <source>
        <dbReference type="Google" id="ProtNLM"/>
    </source>
</evidence>
<organism evidence="3 4">
    <name type="scientific">Tardiphaga alba</name>
    <dbReference type="NCBI Taxonomy" id="340268"/>
    <lineage>
        <taxon>Bacteria</taxon>
        <taxon>Pseudomonadati</taxon>
        <taxon>Pseudomonadota</taxon>
        <taxon>Alphaproteobacteria</taxon>
        <taxon>Hyphomicrobiales</taxon>
        <taxon>Nitrobacteraceae</taxon>
        <taxon>Tardiphaga</taxon>
    </lineage>
</organism>
<name>A0ABX8A735_9BRAD</name>
<keyword evidence="2" id="KW-0472">Membrane</keyword>
<feature type="region of interest" description="Disordered" evidence="1">
    <location>
        <begin position="75"/>
        <end position="257"/>
    </location>
</feature>
<feature type="compositionally biased region" description="Basic and acidic residues" evidence="1">
    <location>
        <begin position="229"/>
        <end position="247"/>
    </location>
</feature>
<gene>
    <name evidence="3" type="ORF">RPMA_10710</name>
</gene>